<reference evidence="9 10" key="1">
    <citation type="journal article" date="2019" name="Int. J. Syst. Evol. Microbiol.">
        <title>The Global Catalogue of Microorganisms (GCM) 10K type strain sequencing project: providing services to taxonomists for standard genome sequencing and annotation.</title>
        <authorList>
            <consortium name="The Broad Institute Genomics Platform"/>
            <consortium name="The Broad Institute Genome Sequencing Center for Infectious Disease"/>
            <person name="Wu L."/>
            <person name="Ma J."/>
        </authorList>
    </citation>
    <scope>NUCLEOTIDE SEQUENCE [LARGE SCALE GENOMIC DNA]</scope>
    <source>
        <strain evidence="9 10">JCM 16013</strain>
    </source>
</reference>
<dbReference type="PROSITE" id="PS51318">
    <property type="entry name" value="TAT"/>
    <property type="match status" value="1"/>
</dbReference>
<dbReference type="InterPro" id="IPR006311">
    <property type="entry name" value="TAT_signal"/>
</dbReference>
<organism evidence="9 10">
    <name type="scientific">Catenulispora subtropica</name>
    <dbReference type="NCBI Taxonomy" id="450798"/>
    <lineage>
        <taxon>Bacteria</taxon>
        <taxon>Bacillati</taxon>
        <taxon>Actinomycetota</taxon>
        <taxon>Actinomycetes</taxon>
        <taxon>Catenulisporales</taxon>
        <taxon>Catenulisporaceae</taxon>
        <taxon>Catenulispora</taxon>
    </lineage>
</organism>
<comment type="catalytic activity">
    <reaction evidence="7">
        <text>a 1,2-diacyl-sn-glycero-3-phosphocholine + H2O = phosphocholine + a 1,2-diacyl-sn-glycerol + H(+)</text>
        <dbReference type="Rhea" id="RHEA:10604"/>
        <dbReference type="ChEBI" id="CHEBI:15377"/>
        <dbReference type="ChEBI" id="CHEBI:15378"/>
        <dbReference type="ChEBI" id="CHEBI:17815"/>
        <dbReference type="ChEBI" id="CHEBI:57643"/>
        <dbReference type="ChEBI" id="CHEBI:295975"/>
        <dbReference type="EC" id="3.1.4.3"/>
    </reaction>
    <physiologicalReaction direction="left-to-right" evidence="7">
        <dbReference type="Rhea" id="RHEA:10605"/>
    </physiologicalReaction>
</comment>
<evidence type="ECO:0000256" key="5">
    <source>
        <dbReference type="ARBA" id="ARBA00022801"/>
    </source>
</evidence>
<evidence type="ECO:0000256" key="3">
    <source>
        <dbReference type="ARBA" id="ARBA00012018"/>
    </source>
</evidence>
<gene>
    <name evidence="9" type="ORF">GCM10009838_46670</name>
</gene>
<evidence type="ECO:0000256" key="1">
    <source>
        <dbReference type="ARBA" id="ARBA00004191"/>
    </source>
</evidence>
<keyword evidence="10" id="KW-1185">Reference proteome</keyword>
<feature type="signal peptide" evidence="8">
    <location>
        <begin position="1"/>
        <end position="32"/>
    </location>
</feature>
<keyword evidence="4" id="KW-0964">Secreted</keyword>
<comment type="subcellular location">
    <subcellularLocation>
        <location evidence="1">Secreted</location>
        <location evidence="1">Cell wall</location>
    </subcellularLocation>
</comment>
<proteinExistence type="inferred from homology"/>
<keyword evidence="5" id="KW-0378">Hydrolase</keyword>
<dbReference type="Proteomes" id="UP001499854">
    <property type="component" value="Unassembled WGS sequence"/>
</dbReference>
<dbReference type="EC" id="3.1.4.3" evidence="3"/>
<dbReference type="Gene3D" id="3.40.720.10">
    <property type="entry name" value="Alkaline Phosphatase, subunit A"/>
    <property type="match status" value="1"/>
</dbReference>
<dbReference type="PANTHER" id="PTHR31956">
    <property type="entry name" value="NON-SPECIFIC PHOSPHOLIPASE C4-RELATED"/>
    <property type="match status" value="1"/>
</dbReference>
<dbReference type="RefSeq" id="WP_344659219.1">
    <property type="nucleotide sequence ID" value="NZ_BAAAQM010000027.1"/>
</dbReference>
<comment type="similarity">
    <text evidence="2">Belongs to the bacterial phospholipase C family.</text>
</comment>
<evidence type="ECO:0000256" key="4">
    <source>
        <dbReference type="ARBA" id="ARBA00022512"/>
    </source>
</evidence>
<evidence type="ECO:0000256" key="7">
    <source>
        <dbReference type="ARBA" id="ARBA00048421"/>
    </source>
</evidence>
<keyword evidence="8" id="KW-0732">Signal</keyword>
<sequence>MSSQPKGPSRRTLRSGVVVAAAVAVLGAGADAALSLPAADAATVAAAAAAADTSTLTQTTSNPVQQGDKVSFSYSVPAASLNTKNWIGIYKPTDTPGTQGSTSWQYVPDASGTATFDTHALAAGDWKVYLFFNDGYTVLAGPVTLTVTGVPPIVVPPQPDTGTGPNLIVNGGAEQGEGTLDGVDTNTVPGWKADGLLNSVAYGATGGEGVTGFAKLTSPGPVNRGQNFFAGGGGGVSTGTQVADVKTAAKQIDTGTVTYNLTAWLGGSGTVADTAGVVSTFLDAHGKALGTATLAPVTPAMRNNATGLIPEQALGTVPAGTRSIRTVLTVTGNQPHDRTGHGLGFADDLSLRISAPVKAPAPVKPPVAEVPGYDHVFVVMMENQDYKGVIGDTARAPFINSLLAKGANLTGALGVTHPSDPNYVALAGGSLFGVTGNDPFGSTVNAQHIGDLVDNAGGSWRGYMENAAQPCDTGAHGAYTIDDLPFYFFNDVKNNPVNCAAHLLPLTQMTTDLKAASTTPTFSWLSADDCDDMEGCGVKAGDTWLKNTLQPVFDSPAWKTQRSLMIITWDEDAADGQQKLENIPTLVLGSQGTVKPGSTSDGRYTLYSMLRTVEAALGLPSLTKNDFYAPAIEGIWSREDD</sequence>
<evidence type="ECO:0000256" key="2">
    <source>
        <dbReference type="ARBA" id="ARBA00009717"/>
    </source>
</evidence>
<dbReference type="EMBL" id="BAAAQM010000027">
    <property type="protein sequence ID" value="GAA1980213.1"/>
    <property type="molecule type" value="Genomic_DNA"/>
</dbReference>
<evidence type="ECO:0000313" key="9">
    <source>
        <dbReference type="EMBL" id="GAA1980213.1"/>
    </source>
</evidence>
<evidence type="ECO:0000256" key="8">
    <source>
        <dbReference type="SAM" id="SignalP"/>
    </source>
</evidence>
<keyword evidence="4" id="KW-0134">Cell wall</keyword>
<protein>
    <recommendedName>
        <fullName evidence="3">phospholipase C</fullName>
        <ecNumber evidence="3">3.1.4.3</ecNumber>
    </recommendedName>
</protein>
<name>A0ABN2S4C0_9ACTN</name>
<evidence type="ECO:0000256" key="6">
    <source>
        <dbReference type="ARBA" id="ARBA00023026"/>
    </source>
</evidence>
<dbReference type="InterPro" id="IPR017850">
    <property type="entry name" value="Alkaline_phosphatase_core_sf"/>
</dbReference>
<keyword evidence="6" id="KW-0843">Virulence</keyword>
<dbReference type="InterPro" id="IPR007312">
    <property type="entry name" value="Phosphoesterase"/>
</dbReference>
<accession>A0ABN2S4C0</accession>
<feature type="chain" id="PRO_5047434879" description="phospholipase C" evidence="8">
    <location>
        <begin position="33"/>
        <end position="641"/>
    </location>
</feature>
<evidence type="ECO:0000313" key="10">
    <source>
        <dbReference type="Proteomes" id="UP001499854"/>
    </source>
</evidence>
<comment type="caution">
    <text evidence="9">The sequence shown here is derived from an EMBL/GenBank/DDBJ whole genome shotgun (WGS) entry which is preliminary data.</text>
</comment>
<dbReference type="PANTHER" id="PTHR31956:SF8">
    <property type="entry name" value="ACID PHOSPHATASE PHOA (AFU_ORTHOLOGUE AFUA_1G03570)"/>
    <property type="match status" value="1"/>
</dbReference>
<dbReference type="Pfam" id="PF04185">
    <property type="entry name" value="Phosphoesterase"/>
    <property type="match status" value="1"/>
</dbReference>